<evidence type="ECO:0000313" key="3">
    <source>
        <dbReference type="Proteomes" id="UP000516437"/>
    </source>
</evidence>
<accession>A0A6A1WHC9</accession>
<dbReference type="EMBL" id="RXIC02000020">
    <property type="protein sequence ID" value="KAB1224685.1"/>
    <property type="molecule type" value="Genomic_DNA"/>
</dbReference>
<organism evidence="2 3">
    <name type="scientific">Morella rubra</name>
    <name type="common">Chinese bayberry</name>
    <dbReference type="NCBI Taxonomy" id="262757"/>
    <lineage>
        <taxon>Eukaryota</taxon>
        <taxon>Viridiplantae</taxon>
        <taxon>Streptophyta</taxon>
        <taxon>Embryophyta</taxon>
        <taxon>Tracheophyta</taxon>
        <taxon>Spermatophyta</taxon>
        <taxon>Magnoliopsida</taxon>
        <taxon>eudicotyledons</taxon>
        <taxon>Gunneridae</taxon>
        <taxon>Pentapetalae</taxon>
        <taxon>rosids</taxon>
        <taxon>fabids</taxon>
        <taxon>Fagales</taxon>
        <taxon>Myricaceae</taxon>
        <taxon>Morella</taxon>
    </lineage>
</organism>
<protein>
    <submittedName>
        <fullName evidence="2">Uncharacterized protein</fullName>
    </submittedName>
</protein>
<dbReference type="AlphaFoldDB" id="A0A6A1WHC9"/>
<comment type="caution">
    <text evidence="2">The sequence shown here is derived from an EMBL/GenBank/DDBJ whole genome shotgun (WGS) entry which is preliminary data.</text>
</comment>
<reference evidence="2 3" key="1">
    <citation type="journal article" date="2019" name="Plant Biotechnol. J.">
        <title>The red bayberry genome and genetic basis of sex determination.</title>
        <authorList>
            <person name="Jia H.M."/>
            <person name="Jia H.J."/>
            <person name="Cai Q.L."/>
            <person name="Wang Y."/>
            <person name="Zhao H.B."/>
            <person name="Yang W.F."/>
            <person name="Wang G.Y."/>
            <person name="Li Y.H."/>
            <person name="Zhan D.L."/>
            <person name="Shen Y.T."/>
            <person name="Niu Q.F."/>
            <person name="Chang L."/>
            <person name="Qiu J."/>
            <person name="Zhao L."/>
            <person name="Xie H.B."/>
            <person name="Fu W.Y."/>
            <person name="Jin J."/>
            <person name="Li X.W."/>
            <person name="Jiao Y."/>
            <person name="Zhou C.C."/>
            <person name="Tu T."/>
            <person name="Chai C.Y."/>
            <person name="Gao J.L."/>
            <person name="Fan L.J."/>
            <person name="van de Weg E."/>
            <person name="Wang J.Y."/>
            <person name="Gao Z.S."/>
        </authorList>
    </citation>
    <scope>NUCLEOTIDE SEQUENCE [LARGE SCALE GENOMIC DNA]</scope>
    <source>
        <tissue evidence="2">Leaves</tissue>
    </source>
</reference>
<sequence>MESVTSSGHPDPDESFSFSCYDYNSDLAVFSEDINYGSDDDDAESYIEIALDNGDCEGEPEEFELRISLSSTHVSFPEFSAHSLTGIKLQENPCFEADRITETPSSSSSTSTFTCLSSTGSCVLDTSLKMGDRESCQPLENRLALVDINQRELGQNRPSRKTSTNAKAISDSITRLLIKFRGIKVQTLLASIVKPRQDISSEANGENKKKQSKGTIHYYHRLIKPFDKWLVQRNQQGKGRNANANDIDNSFGSGEKYRRVLEINLDAVRGVIEAMRIGIGRKDKEARSCPTSVSSSPGHKGLPSESKLHARDNSIQAAIAHCKK</sequence>
<dbReference type="OrthoDB" id="1884080at2759"/>
<name>A0A6A1WHC9_9ROSI</name>
<keyword evidence="3" id="KW-1185">Reference proteome</keyword>
<evidence type="ECO:0000256" key="1">
    <source>
        <dbReference type="SAM" id="MobiDB-lite"/>
    </source>
</evidence>
<evidence type="ECO:0000313" key="2">
    <source>
        <dbReference type="EMBL" id="KAB1224685.1"/>
    </source>
</evidence>
<dbReference type="Proteomes" id="UP000516437">
    <property type="component" value="Chromosome 2"/>
</dbReference>
<proteinExistence type="predicted"/>
<gene>
    <name evidence="2" type="ORF">CJ030_MR2G024689</name>
</gene>
<feature type="region of interest" description="Disordered" evidence="1">
    <location>
        <begin position="283"/>
        <end position="311"/>
    </location>
</feature>